<sequence length="149" mass="15941">MPTSYTLSLKCRSPDHERNQYLIPRQASKHLLLPHSPISLQRSSPGRQIKMACVAAVSASVAAVAPVSQLGESRILSRQGAVLVAPKSLSRKLVVNRSRVVMSASPQKEQNLAGLTTVALLAAAVIPEIAEAAQPVPPNSSTCYNRFCM</sequence>
<name>A0ABD1XZA8_9MARC</name>
<protein>
    <submittedName>
        <fullName evidence="1">Uncharacterized protein</fullName>
    </submittedName>
</protein>
<evidence type="ECO:0000313" key="2">
    <source>
        <dbReference type="Proteomes" id="UP001605036"/>
    </source>
</evidence>
<dbReference type="AlphaFoldDB" id="A0ABD1XZA8"/>
<evidence type="ECO:0000313" key="1">
    <source>
        <dbReference type="EMBL" id="KAL2619838.1"/>
    </source>
</evidence>
<comment type="caution">
    <text evidence="1">The sequence shown here is derived from an EMBL/GenBank/DDBJ whole genome shotgun (WGS) entry which is preliminary data.</text>
</comment>
<proteinExistence type="predicted"/>
<accession>A0ABD1XZA8</accession>
<gene>
    <name evidence="1" type="ORF">R1flu_000043</name>
</gene>
<keyword evidence="2" id="KW-1185">Reference proteome</keyword>
<dbReference type="EMBL" id="JBHFFA010000006">
    <property type="protein sequence ID" value="KAL2619838.1"/>
    <property type="molecule type" value="Genomic_DNA"/>
</dbReference>
<organism evidence="1 2">
    <name type="scientific">Riccia fluitans</name>
    <dbReference type="NCBI Taxonomy" id="41844"/>
    <lineage>
        <taxon>Eukaryota</taxon>
        <taxon>Viridiplantae</taxon>
        <taxon>Streptophyta</taxon>
        <taxon>Embryophyta</taxon>
        <taxon>Marchantiophyta</taxon>
        <taxon>Marchantiopsida</taxon>
        <taxon>Marchantiidae</taxon>
        <taxon>Marchantiales</taxon>
        <taxon>Ricciaceae</taxon>
        <taxon>Riccia</taxon>
    </lineage>
</organism>
<dbReference type="Proteomes" id="UP001605036">
    <property type="component" value="Unassembled WGS sequence"/>
</dbReference>
<reference evidence="1 2" key="1">
    <citation type="submission" date="2024-09" db="EMBL/GenBank/DDBJ databases">
        <title>Chromosome-scale assembly of Riccia fluitans.</title>
        <authorList>
            <person name="Paukszto L."/>
            <person name="Sawicki J."/>
            <person name="Karawczyk K."/>
            <person name="Piernik-Szablinska J."/>
            <person name="Szczecinska M."/>
            <person name="Mazdziarz M."/>
        </authorList>
    </citation>
    <scope>NUCLEOTIDE SEQUENCE [LARGE SCALE GENOMIC DNA]</scope>
    <source>
        <strain evidence="1">Rf_01</strain>
        <tissue evidence="1">Aerial parts of the thallus</tissue>
    </source>
</reference>